<dbReference type="InterPro" id="IPR001736">
    <property type="entry name" value="PLipase_D/transphosphatidylase"/>
</dbReference>
<keyword evidence="3" id="KW-0472">Membrane</keyword>
<dbReference type="AlphaFoldDB" id="B4N7C4"/>
<dbReference type="SUPFAM" id="SSF56024">
    <property type="entry name" value="Phospholipase D/nuclease"/>
    <property type="match status" value="2"/>
</dbReference>
<evidence type="ECO:0000313" key="5">
    <source>
        <dbReference type="EMBL" id="EDW80265.1"/>
    </source>
</evidence>
<dbReference type="PhylomeDB" id="B4N7C4"/>
<dbReference type="SMART" id="SM00155">
    <property type="entry name" value="PLDc"/>
    <property type="match status" value="2"/>
</dbReference>
<keyword evidence="6" id="KW-1185">Reference proteome</keyword>
<feature type="domain" description="PLD phosphodiesterase" evidence="4">
    <location>
        <begin position="191"/>
        <end position="218"/>
    </location>
</feature>
<name>B4N7C4_DROWI</name>
<sequence length="477" mass="54122">MLPYKHLSNAEENQEENGDRQRAKAAHALQMLCLSVFLLLFLGASLFQSPTPPRRNHEPKSKVKLFYSCDMQLVETIPIGLNYTQNNTRHISTFDAWTKLLDNATSTIDIGSFYWTLRGEDTGTNHSSTKQGEEIFNRLLSNGVNSDITKRLKIRIAQSEPSSLPPSMDTKILVSNGAADVVSINMPKYFDGGVLHTKLWIVDGQHFYLGSANMDWRALTQVKEMGILGQNCPELAADVSKIFEAYWVLGSEQPDQLPSWSRNLDTIYNIDSPMNVQLNGNISMQAFISAAPPSLAPKSRTSDLDAIINVIDKAVLFVDIAVMDYYPLIIYEKSRHYWPYIDDAIRRAAVGRGVTVRLLISWWKHSNPSEDKYLRSLQELTSPKENITIEVRRFIVPVDPDQESLPFTRVNHNKYMVTDRAAYIGTSNWSGDYFTNTAGIGLTLSETHYTESDQNIRHDLQSVFDRDWNSPYAHEFK</sequence>
<proteinExistence type="inferred from homology"/>
<dbReference type="Pfam" id="PF13918">
    <property type="entry name" value="PLDc_3"/>
    <property type="match status" value="1"/>
</dbReference>
<evidence type="ECO:0000259" key="4">
    <source>
        <dbReference type="PROSITE" id="PS50035"/>
    </source>
</evidence>
<reference evidence="5 6" key="1">
    <citation type="journal article" date="2007" name="Nature">
        <title>Evolution of genes and genomes on the Drosophila phylogeny.</title>
        <authorList>
            <consortium name="Drosophila 12 Genomes Consortium"/>
            <person name="Clark A.G."/>
            <person name="Eisen M.B."/>
            <person name="Smith D.R."/>
            <person name="Bergman C.M."/>
            <person name="Oliver B."/>
            <person name="Markow T.A."/>
            <person name="Kaufman T.C."/>
            <person name="Kellis M."/>
            <person name="Gelbart W."/>
            <person name="Iyer V.N."/>
            <person name="Pollard D.A."/>
            <person name="Sackton T.B."/>
            <person name="Larracuente A.M."/>
            <person name="Singh N.D."/>
            <person name="Abad J.P."/>
            <person name="Abt D.N."/>
            <person name="Adryan B."/>
            <person name="Aguade M."/>
            <person name="Akashi H."/>
            <person name="Anderson W.W."/>
            <person name="Aquadro C.F."/>
            <person name="Ardell D.H."/>
            <person name="Arguello R."/>
            <person name="Artieri C.G."/>
            <person name="Barbash D.A."/>
            <person name="Barker D."/>
            <person name="Barsanti P."/>
            <person name="Batterham P."/>
            <person name="Batzoglou S."/>
            <person name="Begun D."/>
            <person name="Bhutkar A."/>
            <person name="Blanco E."/>
            <person name="Bosak S.A."/>
            <person name="Bradley R.K."/>
            <person name="Brand A.D."/>
            <person name="Brent M.R."/>
            <person name="Brooks A.N."/>
            <person name="Brown R.H."/>
            <person name="Butlin R.K."/>
            <person name="Caggese C."/>
            <person name="Calvi B.R."/>
            <person name="Bernardo de Carvalho A."/>
            <person name="Caspi A."/>
            <person name="Castrezana S."/>
            <person name="Celniker S.E."/>
            <person name="Chang J.L."/>
            <person name="Chapple C."/>
            <person name="Chatterji S."/>
            <person name="Chinwalla A."/>
            <person name="Civetta A."/>
            <person name="Clifton S.W."/>
            <person name="Comeron J.M."/>
            <person name="Costello J.C."/>
            <person name="Coyne J.A."/>
            <person name="Daub J."/>
            <person name="David R.G."/>
            <person name="Delcher A.L."/>
            <person name="Delehaunty K."/>
            <person name="Do C.B."/>
            <person name="Ebling H."/>
            <person name="Edwards K."/>
            <person name="Eickbush T."/>
            <person name="Evans J.D."/>
            <person name="Filipski A."/>
            <person name="Findeiss S."/>
            <person name="Freyhult E."/>
            <person name="Fulton L."/>
            <person name="Fulton R."/>
            <person name="Garcia A.C."/>
            <person name="Gardiner A."/>
            <person name="Garfield D.A."/>
            <person name="Garvin B.E."/>
            <person name="Gibson G."/>
            <person name="Gilbert D."/>
            <person name="Gnerre S."/>
            <person name="Godfrey J."/>
            <person name="Good R."/>
            <person name="Gotea V."/>
            <person name="Gravely B."/>
            <person name="Greenberg A.J."/>
            <person name="Griffiths-Jones S."/>
            <person name="Gross S."/>
            <person name="Guigo R."/>
            <person name="Gustafson E.A."/>
            <person name="Haerty W."/>
            <person name="Hahn M.W."/>
            <person name="Halligan D.L."/>
            <person name="Halpern A.L."/>
            <person name="Halter G.M."/>
            <person name="Han M.V."/>
            <person name="Heger A."/>
            <person name="Hillier L."/>
            <person name="Hinrichs A.S."/>
            <person name="Holmes I."/>
            <person name="Hoskins R.A."/>
            <person name="Hubisz M.J."/>
            <person name="Hultmark D."/>
            <person name="Huntley M.A."/>
            <person name="Jaffe D.B."/>
            <person name="Jagadeeshan S."/>
            <person name="Jeck W.R."/>
            <person name="Johnson J."/>
            <person name="Jones C.D."/>
            <person name="Jordan W.C."/>
            <person name="Karpen G.H."/>
            <person name="Kataoka E."/>
            <person name="Keightley P.D."/>
            <person name="Kheradpour P."/>
            <person name="Kirkness E.F."/>
            <person name="Koerich L.B."/>
            <person name="Kristiansen K."/>
            <person name="Kudrna D."/>
            <person name="Kulathinal R.J."/>
            <person name="Kumar S."/>
            <person name="Kwok R."/>
            <person name="Lander E."/>
            <person name="Langley C.H."/>
            <person name="Lapoint R."/>
            <person name="Lazzaro B.P."/>
            <person name="Lee S.J."/>
            <person name="Levesque L."/>
            <person name="Li R."/>
            <person name="Lin C.F."/>
            <person name="Lin M.F."/>
            <person name="Lindblad-Toh K."/>
            <person name="Llopart A."/>
            <person name="Long M."/>
            <person name="Low L."/>
            <person name="Lozovsky E."/>
            <person name="Lu J."/>
            <person name="Luo M."/>
            <person name="Machado C.A."/>
            <person name="Makalowski W."/>
            <person name="Marzo M."/>
            <person name="Matsuda M."/>
            <person name="Matzkin L."/>
            <person name="McAllister B."/>
            <person name="McBride C.S."/>
            <person name="McKernan B."/>
            <person name="McKernan K."/>
            <person name="Mendez-Lago M."/>
            <person name="Minx P."/>
            <person name="Mollenhauer M.U."/>
            <person name="Montooth K."/>
            <person name="Mount S.M."/>
            <person name="Mu X."/>
            <person name="Myers E."/>
            <person name="Negre B."/>
            <person name="Newfeld S."/>
            <person name="Nielsen R."/>
            <person name="Noor M.A."/>
            <person name="O'Grady P."/>
            <person name="Pachter L."/>
            <person name="Papaceit M."/>
            <person name="Parisi M.J."/>
            <person name="Parisi M."/>
            <person name="Parts L."/>
            <person name="Pedersen J.S."/>
            <person name="Pesole G."/>
            <person name="Phillippy A.M."/>
            <person name="Ponting C.P."/>
            <person name="Pop M."/>
            <person name="Porcelli D."/>
            <person name="Powell J.R."/>
            <person name="Prohaska S."/>
            <person name="Pruitt K."/>
            <person name="Puig M."/>
            <person name="Quesneville H."/>
            <person name="Ram K.R."/>
            <person name="Rand D."/>
            <person name="Rasmussen M.D."/>
            <person name="Reed L.K."/>
            <person name="Reenan R."/>
            <person name="Reily A."/>
            <person name="Remington K.A."/>
            <person name="Rieger T.T."/>
            <person name="Ritchie M.G."/>
            <person name="Robin C."/>
            <person name="Rogers Y.H."/>
            <person name="Rohde C."/>
            <person name="Rozas J."/>
            <person name="Rubenfield M.J."/>
            <person name="Ruiz A."/>
            <person name="Russo S."/>
            <person name="Salzberg S.L."/>
            <person name="Sanchez-Gracia A."/>
            <person name="Saranga D.J."/>
            <person name="Sato H."/>
            <person name="Schaeffer S.W."/>
            <person name="Schatz M.C."/>
            <person name="Schlenke T."/>
            <person name="Schwartz R."/>
            <person name="Segarra C."/>
            <person name="Singh R.S."/>
            <person name="Sirot L."/>
            <person name="Sirota M."/>
            <person name="Sisneros N.B."/>
            <person name="Smith C.D."/>
            <person name="Smith T.F."/>
            <person name="Spieth J."/>
            <person name="Stage D.E."/>
            <person name="Stark A."/>
            <person name="Stephan W."/>
            <person name="Strausberg R.L."/>
            <person name="Strempel S."/>
            <person name="Sturgill D."/>
            <person name="Sutton G."/>
            <person name="Sutton G.G."/>
            <person name="Tao W."/>
            <person name="Teichmann S."/>
            <person name="Tobari Y.N."/>
            <person name="Tomimura Y."/>
            <person name="Tsolas J.M."/>
            <person name="Valente V.L."/>
            <person name="Venter E."/>
            <person name="Venter J.C."/>
            <person name="Vicario S."/>
            <person name="Vieira F.G."/>
            <person name="Vilella A.J."/>
            <person name="Villasante A."/>
            <person name="Walenz B."/>
            <person name="Wang J."/>
            <person name="Wasserman M."/>
            <person name="Watts T."/>
            <person name="Wilson D."/>
            <person name="Wilson R.K."/>
            <person name="Wing R.A."/>
            <person name="Wolfner M.F."/>
            <person name="Wong A."/>
            <person name="Wong G.K."/>
            <person name="Wu C.I."/>
            <person name="Wu G."/>
            <person name="Yamamoto D."/>
            <person name="Yang H.P."/>
            <person name="Yang S.P."/>
            <person name="Yorke J.A."/>
            <person name="Yoshida K."/>
            <person name="Zdobnov E."/>
            <person name="Zhang P."/>
            <person name="Zhang Y."/>
            <person name="Zimin A.V."/>
            <person name="Baldwin J."/>
            <person name="Abdouelleil A."/>
            <person name="Abdulkadir J."/>
            <person name="Abebe A."/>
            <person name="Abera B."/>
            <person name="Abreu J."/>
            <person name="Acer S.C."/>
            <person name="Aftuck L."/>
            <person name="Alexander A."/>
            <person name="An P."/>
            <person name="Anderson E."/>
            <person name="Anderson S."/>
            <person name="Arachi H."/>
            <person name="Azer M."/>
            <person name="Bachantsang P."/>
            <person name="Barry A."/>
            <person name="Bayul T."/>
            <person name="Berlin A."/>
            <person name="Bessette D."/>
            <person name="Bloom T."/>
            <person name="Blye J."/>
            <person name="Boguslavskiy L."/>
            <person name="Bonnet C."/>
            <person name="Boukhgalter B."/>
            <person name="Bourzgui I."/>
            <person name="Brown A."/>
            <person name="Cahill P."/>
            <person name="Channer S."/>
            <person name="Cheshatsang Y."/>
            <person name="Chuda L."/>
            <person name="Citroen M."/>
            <person name="Collymore A."/>
            <person name="Cooke P."/>
            <person name="Costello M."/>
            <person name="D'Aco K."/>
            <person name="Daza R."/>
            <person name="De Haan G."/>
            <person name="DeGray S."/>
            <person name="DeMaso C."/>
            <person name="Dhargay N."/>
            <person name="Dooley K."/>
            <person name="Dooley E."/>
            <person name="Doricent M."/>
            <person name="Dorje P."/>
            <person name="Dorjee K."/>
            <person name="Dupes A."/>
            <person name="Elong R."/>
            <person name="Falk J."/>
            <person name="Farina A."/>
            <person name="Faro S."/>
            <person name="Ferguson D."/>
            <person name="Fisher S."/>
            <person name="Foley C.D."/>
            <person name="Franke A."/>
            <person name="Friedrich D."/>
            <person name="Gadbois L."/>
            <person name="Gearin G."/>
            <person name="Gearin C.R."/>
            <person name="Giannoukos G."/>
            <person name="Goode T."/>
            <person name="Graham J."/>
            <person name="Grandbois E."/>
            <person name="Grewal S."/>
            <person name="Gyaltsen K."/>
            <person name="Hafez N."/>
            <person name="Hagos B."/>
            <person name="Hall J."/>
            <person name="Henson C."/>
            <person name="Hollinger A."/>
            <person name="Honan T."/>
            <person name="Huard M.D."/>
            <person name="Hughes L."/>
            <person name="Hurhula B."/>
            <person name="Husby M.E."/>
            <person name="Kamat A."/>
            <person name="Kanga B."/>
            <person name="Kashin S."/>
            <person name="Khazanovich D."/>
            <person name="Kisner P."/>
            <person name="Lance K."/>
            <person name="Lara M."/>
            <person name="Lee W."/>
            <person name="Lennon N."/>
            <person name="Letendre F."/>
            <person name="LeVine R."/>
            <person name="Lipovsky A."/>
            <person name="Liu X."/>
            <person name="Liu J."/>
            <person name="Liu S."/>
            <person name="Lokyitsang T."/>
            <person name="Lokyitsang Y."/>
            <person name="Lubonja R."/>
            <person name="Lui A."/>
            <person name="MacDonald P."/>
            <person name="Magnisalis V."/>
            <person name="Maru K."/>
            <person name="Matthews C."/>
            <person name="McCusker W."/>
            <person name="McDonough S."/>
            <person name="Mehta T."/>
            <person name="Meldrim J."/>
            <person name="Meneus L."/>
            <person name="Mihai O."/>
            <person name="Mihalev A."/>
            <person name="Mihova T."/>
            <person name="Mittelman R."/>
            <person name="Mlenga V."/>
            <person name="Montmayeur A."/>
            <person name="Mulrain L."/>
            <person name="Navidi A."/>
            <person name="Naylor J."/>
            <person name="Negash T."/>
            <person name="Nguyen T."/>
            <person name="Nguyen N."/>
            <person name="Nicol R."/>
            <person name="Norbu C."/>
            <person name="Norbu N."/>
            <person name="Novod N."/>
            <person name="O'Neill B."/>
            <person name="Osman S."/>
            <person name="Markiewicz E."/>
            <person name="Oyono O.L."/>
            <person name="Patti C."/>
            <person name="Phunkhang P."/>
            <person name="Pierre F."/>
            <person name="Priest M."/>
            <person name="Raghuraman S."/>
            <person name="Rege F."/>
            <person name="Reyes R."/>
            <person name="Rise C."/>
            <person name="Rogov P."/>
            <person name="Ross K."/>
            <person name="Ryan E."/>
            <person name="Settipalli S."/>
            <person name="Shea T."/>
            <person name="Sherpa N."/>
            <person name="Shi L."/>
            <person name="Shih D."/>
            <person name="Sparrow T."/>
            <person name="Spaulding J."/>
            <person name="Stalker J."/>
            <person name="Stange-Thomann N."/>
            <person name="Stavropoulos S."/>
            <person name="Stone C."/>
            <person name="Strader C."/>
            <person name="Tesfaye S."/>
            <person name="Thomson T."/>
            <person name="Thoulutsang Y."/>
            <person name="Thoulutsang D."/>
            <person name="Topham K."/>
            <person name="Topping I."/>
            <person name="Tsamla T."/>
            <person name="Vassiliev H."/>
            <person name="Vo A."/>
            <person name="Wangchuk T."/>
            <person name="Wangdi T."/>
            <person name="Weiand M."/>
            <person name="Wilkinson J."/>
            <person name="Wilson A."/>
            <person name="Yadav S."/>
            <person name="Young G."/>
            <person name="Yu Q."/>
            <person name="Zembek L."/>
            <person name="Zhong D."/>
            <person name="Zimmer A."/>
            <person name="Zwirko Z."/>
            <person name="Jaffe D.B."/>
            <person name="Alvarez P."/>
            <person name="Brockman W."/>
            <person name="Butler J."/>
            <person name="Chin C."/>
            <person name="Gnerre S."/>
            <person name="Grabherr M."/>
            <person name="Kleber M."/>
            <person name="Mauceli E."/>
            <person name="MacCallum I."/>
        </authorList>
    </citation>
    <scope>NUCLEOTIDE SEQUENCE [LARGE SCALE GENOMIC DNA]</scope>
    <source>
        <strain evidence="6">Tucson 14030-0811.24</strain>
    </source>
</reference>
<dbReference type="PROSITE" id="PS50035">
    <property type="entry name" value="PLD"/>
    <property type="match status" value="2"/>
</dbReference>
<dbReference type="CDD" id="cd09106">
    <property type="entry name" value="PLDc_vPLD3_4_5_like_1"/>
    <property type="match status" value="1"/>
</dbReference>
<feature type="transmembrane region" description="Helical" evidence="3">
    <location>
        <begin position="28"/>
        <end position="47"/>
    </location>
</feature>
<dbReference type="PANTHER" id="PTHR10185">
    <property type="entry name" value="PHOSPHOLIPASE D - RELATED"/>
    <property type="match status" value="1"/>
</dbReference>
<dbReference type="PANTHER" id="PTHR10185:SF17">
    <property type="entry name" value="GM01519P-RELATED"/>
    <property type="match status" value="1"/>
</dbReference>
<dbReference type="eggNOG" id="KOG3603">
    <property type="taxonomic scope" value="Eukaryota"/>
</dbReference>
<feature type="domain" description="PLD phosphodiesterase" evidence="4">
    <location>
        <begin position="407"/>
        <end position="433"/>
    </location>
</feature>
<feature type="region of interest" description="Disordered" evidence="2">
    <location>
        <begin position="1"/>
        <end position="22"/>
    </location>
</feature>
<dbReference type="HOGENOM" id="CLU_027021_0_0_1"/>
<dbReference type="OrthoDB" id="1923775at2759"/>
<comment type="similarity">
    <text evidence="1">Belongs to the phospholipase D family.</text>
</comment>
<dbReference type="InterPro" id="IPR032803">
    <property type="entry name" value="PLDc_3"/>
</dbReference>
<dbReference type="InterPro" id="IPR050874">
    <property type="entry name" value="Diverse_PLD-related"/>
</dbReference>
<evidence type="ECO:0000256" key="1">
    <source>
        <dbReference type="ARBA" id="ARBA00008664"/>
    </source>
</evidence>
<dbReference type="Proteomes" id="UP000007798">
    <property type="component" value="Unassembled WGS sequence"/>
</dbReference>
<dbReference type="KEGG" id="dwi:6646618"/>
<dbReference type="FunCoup" id="B4N7C4">
    <property type="interactions" value="265"/>
</dbReference>
<accession>B4N7C4</accession>
<dbReference type="Gene3D" id="3.30.870.10">
    <property type="entry name" value="Endonuclease Chain A"/>
    <property type="match status" value="2"/>
</dbReference>
<dbReference type="InParanoid" id="B4N7C4"/>
<dbReference type="GO" id="GO:0003824">
    <property type="term" value="F:catalytic activity"/>
    <property type="evidence" value="ECO:0007669"/>
    <property type="project" value="InterPro"/>
</dbReference>
<evidence type="ECO:0000256" key="3">
    <source>
        <dbReference type="SAM" id="Phobius"/>
    </source>
</evidence>
<protein>
    <recommendedName>
        <fullName evidence="4">PLD phosphodiesterase domain-containing protein</fullName>
    </recommendedName>
</protein>
<dbReference type="CDD" id="cd09107">
    <property type="entry name" value="PLDc_vPLD3_4_5_like_2"/>
    <property type="match status" value="1"/>
</dbReference>
<evidence type="ECO:0000313" key="6">
    <source>
        <dbReference type="Proteomes" id="UP000007798"/>
    </source>
</evidence>
<dbReference type="Pfam" id="PF00614">
    <property type="entry name" value="PLDc"/>
    <property type="match status" value="1"/>
</dbReference>
<dbReference type="OMA" id="WTHFIPN"/>
<keyword evidence="3" id="KW-0812">Transmembrane</keyword>
<dbReference type="STRING" id="7260.B4N7C4"/>
<dbReference type="EMBL" id="CH964182">
    <property type="protein sequence ID" value="EDW80265.1"/>
    <property type="molecule type" value="Genomic_DNA"/>
</dbReference>
<keyword evidence="3" id="KW-1133">Transmembrane helix</keyword>
<dbReference type="SMR" id="B4N7C4"/>
<organism evidence="5 6">
    <name type="scientific">Drosophila willistoni</name>
    <name type="common">Fruit fly</name>
    <dbReference type="NCBI Taxonomy" id="7260"/>
    <lineage>
        <taxon>Eukaryota</taxon>
        <taxon>Metazoa</taxon>
        <taxon>Ecdysozoa</taxon>
        <taxon>Arthropoda</taxon>
        <taxon>Hexapoda</taxon>
        <taxon>Insecta</taxon>
        <taxon>Pterygota</taxon>
        <taxon>Neoptera</taxon>
        <taxon>Endopterygota</taxon>
        <taxon>Diptera</taxon>
        <taxon>Brachycera</taxon>
        <taxon>Muscomorpha</taxon>
        <taxon>Ephydroidea</taxon>
        <taxon>Drosophilidae</taxon>
        <taxon>Drosophila</taxon>
        <taxon>Sophophora</taxon>
    </lineage>
</organism>
<evidence type="ECO:0000256" key="2">
    <source>
        <dbReference type="SAM" id="MobiDB-lite"/>
    </source>
</evidence>
<gene>
    <name evidence="5" type="primary">Dwil\GK21113</name>
    <name evidence="5" type="ORF">Dwil_GK21113</name>
</gene>